<keyword evidence="4" id="KW-0678">Repressor</keyword>
<feature type="non-terminal residue" evidence="14">
    <location>
        <position position="1"/>
    </location>
</feature>
<evidence type="ECO:0000256" key="13">
    <source>
        <dbReference type="SAM" id="MobiDB-lite"/>
    </source>
</evidence>
<comment type="caution">
    <text evidence="14">The sequence shown here is derived from an EMBL/GenBank/DDBJ whole genome shotgun (WGS) entry which is preliminary data.</text>
</comment>
<proteinExistence type="inferred from homology"/>
<evidence type="ECO:0000256" key="2">
    <source>
        <dbReference type="ARBA" id="ARBA00007163"/>
    </source>
</evidence>
<dbReference type="GO" id="GO:0001228">
    <property type="term" value="F:DNA-binding transcription activator activity, RNA polymerase II-specific"/>
    <property type="evidence" value="ECO:0007669"/>
    <property type="project" value="TreeGrafter"/>
</dbReference>
<comment type="subcellular location">
    <subcellularLocation>
        <location evidence="1">Cytoplasm</location>
    </subcellularLocation>
</comment>
<evidence type="ECO:0000256" key="1">
    <source>
        <dbReference type="ARBA" id="ARBA00004496"/>
    </source>
</evidence>
<feature type="coiled-coil region" evidence="12">
    <location>
        <begin position="186"/>
        <end position="213"/>
    </location>
</feature>
<protein>
    <submittedName>
        <fullName evidence="14">DDIT3 protein</fullName>
    </submittedName>
</protein>
<dbReference type="GO" id="GO:0006986">
    <property type="term" value="P:response to unfolded protein"/>
    <property type="evidence" value="ECO:0007669"/>
    <property type="project" value="UniProtKB-KW"/>
</dbReference>
<feature type="non-terminal residue" evidence="14">
    <location>
        <position position="224"/>
    </location>
</feature>
<feature type="compositionally biased region" description="Basic residues" evidence="13">
    <location>
        <begin position="16"/>
        <end position="29"/>
    </location>
</feature>
<feature type="compositionally biased region" description="Low complexity" evidence="13">
    <location>
        <begin position="30"/>
        <end position="44"/>
    </location>
</feature>
<keyword evidence="9" id="KW-0010">Activator</keyword>
<dbReference type="EMBL" id="JAATIS010000485">
    <property type="protein sequence ID" value="KAG2468004.1"/>
    <property type="molecule type" value="Genomic_DNA"/>
</dbReference>
<evidence type="ECO:0000256" key="10">
    <source>
        <dbReference type="ARBA" id="ARBA00023163"/>
    </source>
</evidence>
<name>A0A8X7XHY7_POLSE</name>
<dbReference type="AlphaFoldDB" id="A0A8X7XHY7"/>
<dbReference type="GO" id="GO:0000978">
    <property type="term" value="F:RNA polymerase II cis-regulatory region sequence-specific DNA binding"/>
    <property type="evidence" value="ECO:0007669"/>
    <property type="project" value="TreeGrafter"/>
</dbReference>
<keyword evidence="12" id="KW-0175">Coiled coil</keyword>
<keyword evidence="8" id="KW-0238">DNA-binding</keyword>
<dbReference type="GO" id="GO:0005737">
    <property type="term" value="C:cytoplasm"/>
    <property type="evidence" value="ECO:0007669"/>
    <property type="project" value="UniProtKB-SubCell"/>
</dbReference>
<evidence type="ECO:0000256" key="9">
    <source>
        <dbReference type="ARBA" id="ARBA00023159"/>
    </source>
</evidence>
<dbReference type="GO" id="GO:1990622">
    <property type="term" value="C:CHOP-ATF3 complex"/>
    <property type="evidence" value="ECO:0007669"/>
    <property type="project" value="TreeGrafter"/>
</dbReference>
<evidence type="ECO:0000256" key="8">
    <source>
        <dbReference type="ARBA" id="ARBA00023125"/>
    </source>
</evidence>
<dbReference type="GO" id="GO:0006983">
    <property type="term" value="P:ER overload response"/>
    <property type="evidence" value="ECO:0007669"/>
    <property type="project" value="TreeGrafter"/>
</dbReference>
<dbReference type="GO" id="GO:0070059">
    <property type="term" value="P:intrinsic apoptotic signaling pathway in response to endoplasmic reticulum stress"/>
    <property type="evidence" value="ECO:0007669"/>
    <property type="project" value="TreeGrafter"/>
</dbReference>
<keyword evidence="11" id="KW-0834">Unfolded protein response</keyword>
<keyword evidence="15" id="KW-1185">Reference proteome</keyword>
<organism evidence="14 15">
    <name type="scientific">Polypterus senegalus</name>
    <name type="common">Senegal bichir</name>
    <dbReference type="NCBI Taxonomy" id="55291"/>
    <lineage>
        <taxon>Eukaryota</taxon>
        <taxon>Metazoa</taxon>
        <taxon>Chordata</taxon>
        <taxon>Craniata</taxon>
        <taxon>Vertebrata</taxon>
        <taxon>Euteleostomi</taxon>
        <taxon>Actinopterygii</taxon>
        <taxon>Polypteriformes</taxon>
        <taxon>Polypteridae</taxon>
        <taxon>Polypterus</taxon>
    </lineage>
</organism>
<evidence type="ECO:0000256" key="12">
    <source>
        <dbReference type="SAM" id="Coils"/>
    </source>
</evidence>
<evidence type="ECO:0000313" key="14">
    <source>
        <dbReference type="EMBL" id="KAG2468004.1"/>
    </source>
</evidence>
<keyword evidence="5" id="KW-0597">Phosphoprotein</keyword>
<keyword evidence="6" id="KW-0832">Ubl conjugation</keyword>
<dbReference type="InterPro" id="IPR016670">
    <property type="entry name" value="DNA_damage_induc_transcript_3"/>
</dbReference>
<evidence type="ECO:0000256" key="5">
    <source>
        <dbReference type="ARBA" id="ARBA00022553"/>
    </source>
</evidence>
<keyword evidence="7" id="KW-0805">Transcription regulation</keyword>
<dbReference type="GO" id="GO:0036488">
    <property type="term" value="C:CHOP-C/EBP complex"/>
    <property type="evidence" value="ECO:0007669"/>
    <property type="project" value="TreeGrafter"/>
</dbReference>
<evidence type="ECO:0000256" key="7">
    <source>
        <dbReference type="ARBA" id="ARBA00023015"/>
    </source>
</evidence>
<keyword evidence="3" id="KW-0963">Cytoplasm</keyword>
<evidence type="ECO:0000256" key="3">
    <source>
        <dbReference type="ARBA" id="ARBA00022490"/>
    </source>
</evidence>
<keyword evidence="10" id="KW-0804">Transcription</keyword>
<dbReference type="GO" id="GO:1990617">
    <property type="term" value="C:CHOP-ATF4 complex"/>
    <property type="evidence" value="ECO:0007669"/>
    <property type="project" value="TreeGrafter"/>
</dbReference>
<sequence>MSNMSERPCVQEKSRRQSRKGSHKRKKGHSGMSSPSMASSPWPGEFGVAELDAWYEDLQDILCSDGGDWKCEQVQDPTQAEAGFLDDLESCSLAWFSGVTESQLVAELSDPSPPDVYEGADITELSDNREQDSSDSSLSDETDQQLALPEISVTPGVKRKRESSGGAGGGNKKSRKEQDLENEKVMTELMEQNERLKVEIERLTEEVRRTREALIDKLVSSRAP</sequence>
<comment type="similarity">
    <text evidence="2">Belongs to the bZIP family.</text>
</comment>
<dbReference type="GO" id="GO:0046982">
    <property type="term" value="F:protein heterodimerization activity"/>
    <property type="evidence" value="ECO:0007669"/>
    <property type="project" value="TreeGrafter"/>
</dbReference>
<evidence type="ECO:0000256" key="4">
    <source>
        <dbReference type="ARBA" id="ARBA00022491"/>
    </source>
</evidence>
<accession>A0A8X7XHY7</accession>
<evidence type="ECO:0000313" key="15">
    <source>
        <dbReference type="Proteomes" id="UP000886611"/>
    </source>
</evidence>
<evidence type="ECO:0000256" key="6">
    <source>
        <dbReference type="ARBA" id="ARBA00022843"/>
    </source>
</evidence>
<dbReference type="PANTHER" id="PTHR16833">
    <property type="entry name" value="DNA DAMAGE-INDUCIBLE TRANSCRIPT 3 DDIT3"/>
    <property type="match status" value="1"/>
</dbReference>
<dbReference type="PANTHER" id="PTHR16833:SF0">
    <property type="entry name" value="DNA DAMAGE-INDUCIBLE TRANSCRIPT 3 PROTEIN"/>
    <property type="match status" value="1"/>
</dbReference>
<feature type="region of interest" description="Disordered" evidence="13">
    <location>
        <begin position="106"/>
        <end position="184"/>
    </location>
</feature>
<reference evidence="14 15" key="1">
    <citation type="journal article" date="2021" name="Cell">
        <title>Tracing the genetic footprints of vertebrate landing in non-teleost ray-finned fishes.</title>
        <authorList>
            <person name="Bi X."/>
            <person name="Wang K."/>
            <person name="Yang L."/>
            <person name="Pan H."/>
            <person name="Jiang H."/>
            <person name="Wei Q."/>
            <person name="Fang M."/>
            <person name="Yu H."/>
            <person name="Zhu C."/>
            <person name="Cai Y."/>
            <person name="He Y."/>
            <person name="Gan X."/>
            <person name="Zeng H."/>
            <person name="Yu D."/>
            <person name="Zhu Y."/>
            <person name="Jiang H."/>
            <person name="Qiu Q."/>
            <person name="Yang H."/>
            <person name="Zhang Y.E."/>
            <person name="Wang W."/>
            <person name="Zhu M."/>
            <person name="He S."/>
            <person name="Zhang G."/>
        </authorList>
    </citation>
    <scope>NUCLEOTIDE SEQUENCE [LARGE SCALE GENOMIC DNA]</scope>
    <source>
        <strain evidence="14">Bchr_013</strain>
    </source>
</reference>
<evidence type="ECO:0000256" key="11">
    <source>
        <dbReference type="ARBA" id="ARBA00023230"/>
    </source>
</evidence>
<feature type="region of interest" description="Disordered" evidence="13">
    <location>
        <begin position="1"/>
        <end position="45"/>
    </location>
</feature>
<dbReference type="GO" id="GO:0000122">
    <property type="term" value="P:negative regulation of transcription by RNA polymerase II"/>
    <property type="evidence" value="ECO:0007669"/>
    <property type="project" value="TreeGrafter"/>
</dbReference>
<dbReference type="Proteomes" id="UP000886611">
    <property type="component" value="Unassembled WGS sequence"/>
</dbReference>
<gene>
    <name evidence="14" type="primary">Ddit3</name>
    <name evidence="14" type="ORF">GTO96_0014152</name>
</gene>